<organism evidence="2 3">
    <name type="scientific">Glonium stellatum</name>
    <dbReference type="NCBI Taxonomy" id="574774"/>
    <lineage>
        <taxon>Eukaryota</taxon>
        <taxon>Fungi</taxon>
        <taxon>Dikarya</taxon>
        <taxon>Ascomycota</taxon>
        <taxon>Pezizomycotina</taxon>
        <taxon>Dothideomycetes</taxon>
        <taxon>Pleosporomycetidae</taxon>
        <taxon>Gloniales</taxon>
        <taxon>Gloniaceae</taxon>
        <taxon>Glonium</taxon>
    </lineage>
</organism>
<gene>
    <name evidence="2" type="ORF">AOQ84DRAFT_415231</name>
</gene>
<proteinExistence type="predicted"/>
<dbReference type="InterPro" id="IPR036770">
    <property type="entry name" value="Ankyrin_rpt-contain_sf"/>
</dbReference>
<reference evidence="2 3" key="1">
    <citation type="journal article" date="2016" name="Nat. Commun.">
        <title>Ectomycorrhizal ecology is imprinted in the genome of the dominant symbiotic fungus Cenococcum geophilum.</title>
        <authorList>
            <consortium name="DOE Joint Genome Institute"/>
            <person name="Peter M."/>
            <person name="Kohler A."/>
            <person name="Ohm R.A."/>
            <person name="Kuo A."/>
            <person name="Krutzmann J."/>
            <person name="Morin E."/>
            <person name="Arend M."/>
            <person name="Barry K.W."/>
            <person name="Binder M."/>
            <person name="Choi C."/>
            <person name="Clum A."/>
            <person name="Copeland A."/>
            <person name="Grisel N."/>
            <person name="Haridas S."/>
            <person name="Kipfer T."/>
            <person name="LaButti K."/>
            <person name="Lindquist E."/>
            <person name="Lipzen A."/>
            <person name="Maire R."/>
            <person name="Meier B."/>
            <person name="Mihaltcheva S."/>
            <person name="Molinier V."/>
            <person name="Murat C."/>
            <person name="Poggeler S."/>
            <person name="Quandt C.A."/>
            <person name="Sperisen C."/>
            <person name="Tritt A."/>
            <person name="Tisserant E."/>
            <person name="Crous P.W."/>
            <person name="Henrissat B."/>
            <person name="Nehls U."/>
            <person name="Egli S."/>
            <person name="Spatafora J.W."/>
            <person name="Grigoriev I.V."/>
            <person name="Martin F.M."/>
        </authorList>
    </citation>
    <scope>NUCLEOTIDE SEQUENCE [LARGE SCALE GENOMIC DNA]</scope>
    <source>
        <strain evidence="2 3">CBS 207.34</strain>
    </source>
</reference>
<dbReference type="Gene3D" id="1.25.40.20">
    <property type="entry name" value="Ankyrin repeat-containing domain"/>
    <property type="match status" value="1"/>
</dbReference>
<dbReference type="EMBL" id="KV750425">
    <property type="protein sequence ID" value="OCL04830.1"/>
    <property type="molecule type" value="Genomic_DNA"/>
</dbReference>
<dbReference type="Pfam" id="PF25053">
    <property type="entry name" value="DUF7791"/>
    <property type="match status" value="1"/>
</dbReference>
<name>A0A8E2EUE4_9PEZI</name>
<dbReference type="InterPro" id="IPR056693">
    <property type="entry name" value="DUF7791"/>
</dbReference>
<sequence length="465" mass="54098">MQKSQEGLLQTLLYQVLRQYPALILTICSTRWHANGYLDSEPWTRIDLFGAVEHLAYQKLLPARFCFFVDGLDEYVGDHTELALSLKQLATSPDDIKKYVQSKLQKNFRFRDLLEKDLRCNQIVHDIAKRAQGVFLWVYLVVDSLLKGLLVEWDDVSDMQERLDFFPINPKCAQEAQVAPLQDSEIEPIYERTKGRLNARCRDLLEVNIDFSEMSLLKYKVDFLHRTVRDFLQANVLEEILKDSKLADFDPYIYLCRIMLSLVKVLPVNREIMPVLNHMFSLSDLLDELDLVNKKHTQGMKFHWTNARDAPQGPFQEYKQNTFLALTIRDKHGRPLLDYALRPAIVTPVQLPQQDEGPDSLMVTLLLEKGADLNQKIYIYDGQTTWGLFLRLCYESKISGRELRSEKRWYDVMKALITHGADPDIHLRIKNQTFTVLDVLSKLFEENEANHLKETIANKRPRPGI</sequence>
<dbReference type="PANTHER" id="PTHR10039:SF5">
    <property type="entry name" value="NACHT DOMAIN-CONTAINING PROTEIN"/>
    <property type="match status" value="1"/>
</dbReference>
<keyword evidence="3" id="KW-1185">Reference proteome</keyword>
<dbReference type="OrthoDB" id="443402at2759"/>
<evidence type="ECO:0000313" key="2">
    <source>
        <dbReference type="EMBL" id="OCL04830.1"/>
    </source>
</evidence>
<dbReference type="Proteomes" id="UP000250140">
    <property type="component" value="Unassembled WGS sequence"/>
</dbReference>
<protein>
    <recommendedName>
        <fullName evidence="1">DUF7791 domain-containing protein</fullName>
    </recommendedName>
</protein>
<dbReference type="PANTHER" id="PTHR10039">
    <property type="entry name" value="AMELOGENIN"/>
    <property type="match status" value="1"/>
</dbReference>
<accession>A0A8E2EUE4</accession>
<feature type="domain" description="DUF7791" evidence="1">
    <location>
        <begin position="172"/>
        <end position="268"/>
    </location>
</feature>
<evidence type="ECO:0000313" key="3">
    <source>
        <dbReference type="Proteomes" id="UP000250140"/>
    </source>
</evidence>
<dbReference type="AlphaFoldDB" id="A0A8E2EUE4"/>
<evidence type="ECO:0000259" key="1">
    <source>
        <dbReference type="Pfam" id="PF25053"/>
    </source>
</evidence>